<gene>
    <name evidence="2" type="ORF">AXE80_04645</name>
</gene>
<feature type="compositionally biased region" description="Low complexity" evidence="1">
    <location>
        <begin position="248"/>
        <end position="271"/>
    </location>
</feature>
<dbReference type="EMBL" id="CP014224">
    <property type="protein sequence ID" value="ANW95607.1"/>
    <property type="molecule type" value="Genomic_DNA"/>
</dbReference>
<evidence type="ECO:0008006" key="4">
    <source>
        <dbReference type="Google" id="ProtNLM"/>
    </source>
</evidence>
<feature type="compositionally biased region" description="Low complexity" evidence="1">
    <location>
        <begin position="279"/>
        <end position="288"/>
    </location>
</feature>
<dbReference type="OrthoDB" id="1114226at2"/>
<feature type="compositionally biased region" description="Low complexity" evidence="1">
    <location>
        <begin position="310"/>
        <end position="319"/>
    </location>
</feature>
<evidence type="ECO:0000313" key="3">
    <source>
        <dbReference type="Proteomes" id="UP000092967"/>
    </source>
</evidence>
<feature type="region of interest" description="Disordered" evidence="1">
    <location>
        <begin position="233"/>
        <end position="347"/>
    </location>
</feature>
<evidence type="ECO:0000256" key="1">
    <source>
        <dbReference type="SAM" id="MobiDB-lite"/>
    </source>
</evidence>
<keyword evidence="3" id="KW-1185">Reference proteome</keyword>
<reference evidence="2 3" key="1">
    <citation type="submission" date="2016-02" db="EMBL/GenBank/DDBJ databases">
        <authorList>
            <person name="Wen L."/>
            <person name="He K."/>
            <person name="Yang H."/>
        </authorList>
    </citation>
    <scope>NUCLEOTIDE SEQUENCE [LARGE SCALE GENOMIC DNA]</scope>
    <source>
        <strain evidence="2 3">CZ1127</strain>
    </source>
</reference>
<dbReference type="RefSeq" id="WP_068824903.1">
    <property type="nucleotide sequence ID" value="NZ_CP014224.1"/>
</dbReference>
<dbReference type="STRING" id="1790137.AXE80_04645"/>
<accession>A0A1B1Y4D7</accession>
<proteinExistence type="predicted"/>
<organism evidence="2 3">
    <name type="scientific">Wenyingzhuangia fucanilytica</name>
    <dbReference type="NCBI Taxonomy" id="1790137"/>
    <lineage>
        <taxon>Bacteria</taxon>
        <taxon>Pseudomonadati</taxon>
        <taxon>Bacteroidota</taxon>
        <taxon>Flavobacteriia</taxon>
        <taxon>Flavobacteriales</taxon>
        <taxon>Flavobacteriaceae</taxon>
        <taxon>Wenyingzhuangia</taxon>
    </lineage>
</organism>
<dbReference type="KEGG" id="wfu:AXE80_04645"/>
<evidence type="ECO:0000313" key="2">
    <source>
        <dbReference type="EMBL" id="ANW95607.1"/>
    </source>
</evidence>
<feature type="compositionally biased region" description="Polar residues" evidence="1">
    <location>
        <begin position="336"/>
        <end position="347"/>
    </location>
</feature>
<sequence length="347" mass="38355">MDTFKNLRSIHQFIFTGILLFSFHVSFSQNPVKKATYSLEFINGMSLPMGDFKNFADNGFNSALMINKQFCDKLSIGLNTNYNSLPIKSRYGVSNKKWNSTSINIGPQYNIGGKKFSAGLYGRLGLSFVNIPEINDFYPNTDAVTTNFEKTNTTNLNARVGINIGIKICNGLSFYLASEYSTNLNGDINYGTRDLSKAETPTGDIDPDLASTIPFKNQSFSFSSLNVNFGMRINLNKGNKGTRATDYNSSRSNRSTSIISPDDSNNNNENNGTRATDYNSSRSNRSTSIVSPDDSNNNNENNGTRATDYNSSRSNRSTSIVSPDDSNNDNDDTKATDYNSSRSNKSY</sequence>
<dbReference type="AlphaFoldDB" id="A0A1B1Y4D7"/>
<dbReference type="Proteomes" id="UP000092967">
    <property type="component" value="Chromosome"/>
</dbReference>
<protein>
    <recommendedName>
        <fullName evidence="4">Outer membrane protein beta-barrel domain-containing protein</fullName>
    </recommendedName>
</protein>
<name>A0A1B1Y4D7_9FLAO</name>